<evidence type="ECO:0000256" key="4">
    <source>
        <dbReference type="ARBA" id="ARBA00022452"/>
    </source>
</evidence>
<dbReference type="SUPFAM" id="SSF56954">
    <property type="entry name" value="Outer membrane efflux proteins (OEP)"/>
    <property type="match status" value="1"/>
</dbReference>
<evidence type="ECO:0000256" key="3">
    <source>
        <dbReference type="ARBA" id="ARBA00022448"/>
    </source>
</evidence>
<gene>
    <name evidence="8" type="ORF">CLV25_101530</name>
</gene>
<organism evidence="8 9">
    <name type="scientific">Acetobacteroides hydrogenigenes</name>
    <dbReference type="NCBI Taxonomy" id="979970"/>
    <lineage>
        <taxon>Bacteria</taxon>
        <taxon>Pseudomonadati</taxon>
        <taxon>Bacteroidota</taxon>
        <taxon>Bacteroidia</taxon>
        <taxon>Bacteroidales</taxon>
        <taxon>Rikenellaceae</taxon>
        <taxon>Acetobacteroides</taxon>
    </lineage>
</organism>
<evidence type="ECO:0000313" key="8">
    <source>
        <dbReference type="EMBL" id="TCN73305.1"/>
    </source>
</evidence>
<keyword evidence="4" id="KW-1134">Transmembrane beta strand</keyword>
<reference evidence="8 9" key="1">
    <citation type="submission" date="2019-03" db="EMBL/GenBank/DDBJ databases">
        <title>Genomic Encyclopedia of Archaeal and Bacterial Type Strains, Phase II (KMG-II): from individual species to whole genera.</title>
        <authorList>
            <person name="Goeker M."/>
        </authorList>
    </citation>
    <scope>NUCLEOTIDE SEQUENCE [LARGE SCALE GENOMIC DNA]</scope>
    <source>
        <strain evidence="8 9">RL-C</strain>
    </source>
</reference>
<evidence type="ECO:0000256" key="5">
    <source>
        <dbReference type="ARBA" id="ARBA00022692"/>
    </source>
</evidence>
<evidence type="ECO:0000256" key="2">
    <source>
        <dbReference type="ARBA" id="ARBA00007613"/>
    </source>
</evidence>
<dbReference type="PANTHER" id="PTHR30026">
    <property type="entry name" value="OUTER MEMBRANE PROTEIN TOLC"/>
    <property type="match status" value="1"/>
</dbReference>
<dbReference type="EMBL" id="SLWB01000001">
    <property type="protein sequence ID" value="TCN73305.1"/>
    <property type="molecule type" value="Genomic_DNA"/>
</dbReference>
<dbReference type="Gene3D" id="1.20.1600.10">
    <property type="entry name" value="Outer membrane efflux proteins (OEP)"/>
    <property type="match status" value="1"/>
</dbReference>
<dbReference type="PANTHER" id="PTHR30026:SF20">
    <property type="entry name" value="OUTER MEMBRANE PROTEIN TOLC"/>
    <property type="match status" value="1"/>
</dbReference>
<dbReference type="Proteomes" id="UP000294830">
    <property type="component" value="Unassembled WGS sequence"/>
</dbReference>
<dbReference type="Pfam" id="PF02321">
    <property type="entry name" value="OEP"/>
    <property type="match status" value="2"/>
</dbReference>
<dbReference type="AlphaFoldDB" id="A0A4R2F1S1"/>
<keyword evidence="5" id="KW-0812">Transmembrane</keyword>
<name>A0A4R2F1S1_9BACT</name>
<keyword evidence="3" id="KW-0813">Transport</keyword>
<evidence type="ECO:0000256" key="1">
    <source>
        <dbReference type="ARBA" id="ARBA00004442"/>
    </source>
</evidence>
<evidence type="ECO:0000256" key="7">
    <source>
        <dbReference type="ARBA" id="ARBA00023237"/>
    </source>
</evidence>
<dbReference type="GO" id="GO:1990281">
    <property type="term" value="C:efflux pump complex"/>
    <property type="evidence" value="ECO:0007669"/>
    <property type="project" value="TreeGrafter"/>
</dbReference>
<proteinExistence type="inferred from homology"/>
<evidence type="ECO:0000313" key="9">
    <source>
        <dbReference type="Proteomes" id="UP000294830"/>
    </source>
</evidence>
<dbReference type="InterPro" id="IPR051906">
    <property type="entry name" value="TolC-like"/>
</dbReference>
<evidence type="ECO:0000256" key="6">
    <source>
        <dbReference type="ARBA" id="ARBA00023136"/>
    </source>
</evidence>
<keyword evidence="9" id="KW-1185">Reference proteome</keyword>
<dbReference type="InterPro" id="IPR003423">
    <property type="entry name" value="OMP_efflux"/>
</dbReference>
<comment type="caution">
    <text evidence="8">The sequence shown here is derived from an EMBL/GenBank/DDBJ whole genome shotgun (WGS) entry which is preliminary data.</text>
</comment>
<comment type="similarity">
    <text evidence="2">Belongs to the outer membrane factor (OMF) (TC 1.B.17) family.</text>
</comment>
<sequence length="443" mass="47725">MNKIKIAKGGSALAKGVIAVILLAITNLSAVAQSADTLSIDQAIKEAVDTHPTVLQATEALKAADARIALSKSNYLPTVDGVATVSHIGPVPSIDFGGKSFKMAPDNSYNAGVNVNQLIYDFGKTKNGISAEMQSKNLAAITIEQAKQRIASSVVGTYLSLVYLQKSKDIKDEQLRTLRSHLDFVSKKKATGSATEYEILTTKVRISNIESQRSDIITSLGVQQAVLNTLLGREVGSPIAVSKSIPANQANVASDSLAQYAFANRNELKAASEKATIEEMKYKLAKLQKNPSLSFFANGGVKNGYVPYLNDPKLNYVVGLSFRIPIFDGNRTANNATIAHTAVVSSGYETEAIRRSVSVEVAEANLGVDAARSKIIQFEMQQQQAQKALHLAEESYKAGAITNLDLLDATTSLSESQLYLIKARIDYCNSLYKLKVALGERLY</sequence>
<dbReference type="GO" id="GO:0015562">
    <property type="term" value="F:efflux transmembrane transporter activity"/>
    <property type="evidence" value="ECO:0007669"/>
    <property type="project" value="InterPro"/>
</dbReference>
<keyword evidence="7" id="KW-0998">Cell outer membrane</keyword>
<comment type="subcellular location">
    <subcellularLocation>
        <location evidence="1">Cell outer membrane</location>
    </subcellularLocation>
</comment>
<dbReference type="OrthoDB" id="9771205at2"/>
<dbReference type="GO" id="GO:0009279">
    <property type="term" value="C:cell outer membrane"/>
    <property type="evidence" value="ECO:0007669"/>
    <property type="project" value="UniProtKB-SubCell"/>
</dbReference>
<protein>
    <submittedName>
        <fullName evidence="8">Outer membrane protein TolC</fullName>
    </submittedName>
</protein>
<accession>A0A4R2F1S1</accession>
<dbReference type="RefSeq" id="WP_131838075.1">
    <property type="nucleotide sequence ID" value="NZ_SLWB01000001.1"/>
</dbReference>
<dbReference type="GO" id="GO:0015288">
    <property type="term" value="F:porin activity"/>
    <property type="evidence" value="ECO:0007669"/>
    <property type="project" value="TreeGrafter"/>
</dbReference>
<keyword evidence="6" id="KW-0472">Membrane</keyword>